<accession>A0ABY5Q8G0</accession>
<evidence type="ECO:0000313" key="2">
    <source>
        <dbReference type="EMBL" id="UUY52534.1"/>
    </source>
</evidence>
<evidence type="ECO:0000256" key="1">
    <source>
        <dbReference type="SAM" id="MobiDB-lite"/>
    </source>
</evidence>
<dbReference type="RefSeq" id="WP_183068871.1">
    <property type="nucleotide sequence ID" value="NZ_CP102516.1"/>
</dbReference>
<keyword evidence="2" id="KW-0614">Plasmid</keyword>
<geneLocation type="plasmid" evidence="2 3">
    <name>psa3239</name>
</geneLocation>
<reference evidence="2" key="1">
    <citation type="submission" date="2022-08" db="EMBL/GenBank/DDBJ databases">
        <authorList>
            <person name="Tian L."/>
        </authorList>
    </citation>
    <scope>NUCLEOTIDE SEQUENCE</scope>
    <source>
        <strain evidence="2">CM253</strain>
        <plasmid evidence="2">psa3239</plasmid>
    </source>
</reference>
<sequence length="48" mass="5341">MARWRVLPAGEFGDAEEDDPLELRQLPGRPDPSSAASSIAFSRRIERS</sequence>
<evidence type="ECO:0000313" key="3">
    <source>
        <dbReference type="Proteomes" id="UP001057738"/>
    </source>
</evidence>
<organism evidence="2 3">
    <name type="scientific">Streptomyces yangpuensis</name>
    <dbReference type="NCBI Taxonomy" id="1648182"/>
    <lineage>
        <taxon>Bacteria</taxon>
        <taxon>Bacillati</taxon>
        <taxon>Actinomycetota</taxon>
        <taxon>Actinomycetes</taxon>
        <taxon>Kitasatosporales</taxon>
        <taxon>Streptomycetaceae</taxon>
        <taxon>Streptomyces</taxon>
    </lineage>
</organism>
<name>A0ABY5Q8G0_9ACTN</name>
<feature type="compositionally biased region" description="Low complexity" evidence="1">
    <location>
        <begin position="33"/>
        <end position="42"/>
    </location>
</feature>
<feature type="region of interest" description="Disordered" evidence="1">
    <location>
        <begin position="1"/>
        <end position="48"/>
    </location>
</feature>
<dbReference type="GeneID" id="95578809"/>
<dbReference type="EMBL" id="CP102516">
    <property type="protein sequence ID" value="UUY52534.1"/>
    <property type="molecule type" value="Genomic_DNA"/>
</dbReference>
<proteinExistence type="predicted"/>
<keyword evidence="3" id="KW-1185">Reference proteome</keyword>
<protein>
    <submittedName>
        <fullName evidence="2">Uncharacterized protein</fullName>
    </submittedName>
</protein>
<dbReference type="Proteomes" id="UP001057738">
    <property type="component" value="Plasmid psa3239"/>
</dbReference>
<gene>
    <name evidence="2" type="ORF">NRK68_35300</name>
</gene>